<dbReference type="PANTHER" id="PTHR30055">
    <property type="entry name" value="HTH-TYPE TRANSCRIPTIONAL REGULATOR RUTR"/>
    <property type="match status" value="1"/>
</dbReference>
<feature type="DNA-binding region" description="H-T-H motif" evidence="4">
    <location>
        <begin position="43"/>
        <end position="62"/>
    </location>
</feature>
<keyword evidence="7" id="KW-1185">Reference proteome</keyword>
<dbReference type="InterPro" id="IPR050109">
    <property type="entry name" value="HTH-type_TetR-like_transc_reg"/>
</dbReference>
<evidence type="ECO:0000313" key="7">
    <source>
        <dbReference type="Proteomes" id="UP000681340"/>
    </source>
</evidence>
<evidence type="ECO:0000256" key="1">
    <source>
        <dbReference type="ARBA" id="ARBA00023015"/>
    </source>
</evidence>
<name>A0A919VVF0_9ACTN</name>
<dbReference type="RefSeq" id="WP_212993786.1">
    <property type="nucleotide sequence ID" value="NZ_BAABEA010000016.1"/>
</dbReference>
<evidence type="ECO:0000259" key="5">
    <source>
        <dbReference type="PROSITE" id="PS50977"/>
    </source>
</evidence>
<dbReference type="PRINTS" id="PR00455">
    <property type="entry name" value="HTHTETR"/>
</dbReference>
<keyword evidence="2 4" id="KW-0238">DNA-binding</keyword>
<gene>
    <name evidence="6" type="ORF">Aau02nite_79810</name>
</gene>
<dbReference type="PANTHER" id="PTHR30055:SF234">
    <property type="entry name" value="HTH-TYPE TRANSCRIPTIONAL REGULATOR BETI"/>
    <property type="match status" value="1"/>
</dbReference>
<comment type="caution">
    <text evidence="6">The sequence shown here is derived from an EMBL/GenBank/DDBJ whole genome shotgun (WGS) entry which is preliminary data.</text>
</comment>
<evidence type="ECO:0000256" key="4">
    <source>
        <dbReference type="PROSITE-ProRule" id="PRU00335"/>
    </source>
</evidence>
<proteinExistence type="predicted"/>
<organism evidence="6 7">
    <name type="scientific">Actinoplanes auranticolor</name>
    <dbReference type="NCBI Taxonomy" id="47988"/>
    <lineage>
        <taxon>Bacteria</taxon>
        <taxon>Bacillati</taxon>
        <taxon>Actinomycetota</taxon>
        <taxon>Actinomycetes</taxon>
        <taxon>Micromonosporales</taxon>
        <taxon>Micromonosporaceae</taxon>
        <taxon>Actinoplanes</taxon>
    </lineage>
</organism>
<dbReference type="Gene3D" id="1.10.357.10">
    <property type="entry name" value="Tetracycline Repressor, domain 2"/>
    <property type="match status" value="1"/>
</dbReference>
<dbReference type="InterPro" id="IPR009057">
    <property type="entry name" value="Homeodomain-like_sf"/>
</dbReference>
<dbReference type="AlphaFoldDB" id="A0A919VVF0"/>
<dbReference type="GO" id="GO:0000976">
    <property type="term" value="F:transcription cis-regulatory region binding"/>
    <property type="evidence" value="ECO:0007669"/>
    <property type="project" value="TreeGrafter"/>
</dbReference>
<dbReference type="Proteomes" id="UP000681340">
    <property type="component" value="Unassembled WGS sequence"/>
</dbReference>
<reference evidence="6" key="1">
    <citation type="submission" date="2021-03" db="EMBL/GenBank/DDBJ databases">
        <title>Whole genome shotgun sequence of Actinoplanes auranticolor NBRC 12245.</title>
        <authorList>
            <person name="Komaki H."/>
            <person name="Tamura T."/>
        </authorList>
    </citation>
    <scope>NUCLEOTIDE SEQUENCE</scope>
    <source>
        <strain evidence="6">NBRC 12245</strain>
    </source>
</reference>
<dbReference type="EMBL" id="BOQL01000072">
    <property type="protein sequence ID" value="GIM78221.1"/>
    <property type="molecule type" value="Genomic_DNA"/>
</dbReference>
<sequence length="214" mass="23271">MTAETGGRRYDSLRRTTQALQTRAEIARAARGLFVSRGWAQTTVRDVAREAGVSVPTVYATYGNKTGLVQALADAADLTADAAQMLAELEAPDAGPGRQLAAMAGYDRRLFERAGDVIALVREAGRTEPELATVYRDGRRRGDQTREQVFSSWPAGVLRSGLDVPTAVDIYAAVCTIDVFTTLTGERGWTPGQVERWWGEALVRELLEPGDQGR</sequence>
<keyword evidence="3" id="KW-0804">Transcription</keyword>
<evidence type="ECO:0000313" key="6">
    <source>
        <dbReference type="EMBL" id="GIM78221.1"/>
    </source>
</evidence>
<protein>
    <recommendedName>
        <fullName evidence="5">HTH tetR-type domain-containing protein</fullName>
    </recommendedName>
</protein>
<evidence type="ECO:0000256" key="2">
    <source>
        <dbReference type="ARBA" id="ARBA00023125"/>
    </source>
</evidence>
<feature type="domain" description="HTH tetR-type" evidence="5">
    <location>
        <begin position="20"/>
        <end position="80"/>
    </location>
</feature>
<keyword evidence="1" id="KW-0805">Transcription regulation</keyword>
<accession>A0A919VVF0</accession>
<dbReference type="SUPFAM" id="SSF46689">
    <property type="entry name" value="Homeodomain-like"/>
    <property type="match status" value="1"/>
</dbReference>
<dbReference type="Pfam" id="PF00440">
    <property type="entry name" value="TetR_N"/>
    <property type="match status" value="1"/>
</dbReference>
<dbReference type="PROSITE" id="PS50977">
    <property type="entry name" value="HTH_TETR_2"/>
    <property type="match status" value="1"/>
</dbReference>
<evidence type="ECO:0000256" key="3">
    <source>
        <dbReference type="ARBA" id="ARBA00023163"/>
    </source>
</evidence>
<dbReference type="InterPro" id="IPR001647">
    <property type="entry name" value="HTH_TetR"/>
</dbReference>
<dbReference type="GO" id="GO:0003700">
    <property type="term" value="F:DNA-binding transcription factor activity"/>
    <property type="evidence" value="ECO:0007669"/>
    <property type="project" value="TreeGrafter"/>
</dbReference>